<protein>
    <submittedName>
        <fullName evidence="1">Uncharacterized protein</fullName>
    </submittedName>
</protein>
<name>A0A1X7UCC9_AMPQE</name>
<proteinExistence type="predicted"/>
<reference evidence="1" key="1">
    <citation type="submission" date="2017-05" db="UniProtKB">
        <authorList>
            <consortium name="EnsemblMetazoa"/>
        </authorList>
    </citation>
    <scope>IDENTIFICATION</scope>
</reference>
<dbReference type="InParanoid" id="A0A1X7UCC9"/>
<organism evidence="1">
    <name type="scientific">Amphimedon queenslandica</name>
    <name type="common">Sponge</name>
    <dbReference type="NCBI Taxonomy" id="400682"/>
    <lineage>
        <taxon>Eukaryota</taxon>
        <taxon>Metazoa</taxon>
        <taxon>Porifera</taxon>
        <taxon>Demospongiae</taxon>
        <taxon>Heteroscleromorpha</taxon>
        <taxon>Haplosclerida</taxon>
        <taxon>Niphatidae</taxon>
        <taxon>Amphimedon</taxon>
    </lineage>
</organism>
<accession>A0A1X7UCC9</accession>
<evidence type="ECO:0000313" key="1">
    <source>
        <dbReference type="EnsemblMetazoa" id="Aqu2.1.25145_001"/>
    </source>
</evidence>
<dbReference type="AlphaFoldDB" id="A0A1X7UCC9"/>
<sequence>MHVKSAVEFPPLNDGSGKELHKLYDTIQQHLRALKSMGQEPLASFITSITELKLDATNMFVWQRHCQSHVDVPHYYDILQFIDHRAQASESINPIVSKREGKGAEAT</sequence>
<dbReference type="EnsemblMetazoa" id="Aqu2.1.25145_001">
    <property type="protein sequence ID" value="Aqu2.1.25145_001"/>
    <property type="gene ID" value="Aqu2.1.25145"/>
</dbReference>